<sequence>MSKIVVLIASTDLHAIRVLRDATGAAWGDITARVKSKRPAAEFTLFLNDHEEVAARLLELISQLSACGIAAQFFELSPEETFETATDIEACSMTADVVENALRLHEEGLERLKREDDR</sequence>
<protein>
    <submittedName>
        <fullName evidence="1">Uncharacterized protein</fullName>
    </submittedName>
</protein>
<organism evidence="1 2">
    <name type="scientific">Anaeromyxobacter oryzae</name>
    <dbReference type="NCBI Taxonomy" id="2918170"/>
    <lineage>
        <taxon>Bacteria</taxon>
        <taxon>Pseudomonadati</taxon>
        <taxon>Myxococcota</taxon>
        <taxon>Myxococcia</taxon>
        <taxon>Myxococcales</taxon>
        <taxon>Cystobacterineae</taxon>
        <taxon>Anaeromyxobacteraceae</taxon>
        <taxon>Anaeromyxobacter</taxon>
    </lineage>
</organism>
<dbReference type="Proteomes" id="UP001162891">
    <property type="component" value="Chromosome"/>
</dbReference>
<reference evidence="2" key="1">
    <citation type="journal article" date="2022" name="Int. J. Syst. Evol. Microbiol.">
        <title>Anaeromyxobacter oryzae sp. nov., Anaeromyxobacter diazotrophicus sp. nov. and Anaeromyxobacter paludicola sp. nov., isolated from paddy soils.</title>
        <authorList>
            <person name="Itoh H."/>
            <person name="Xu Z."/>
            <person name="Mise K."/>
            <person name="Masuda Y."/>
            <person name="Ushijima N."/>
            <person name="Hayakawa C."/>
            <person name="Shiratori Y."/>
            <person name="Senoo K."/>
        </authorList>
    </citation>
    <scope>NUCLEOTIDE SEQUENCE [LARGE SCALE GENOMIC DNA]</scope>
    <source>
        <strain evidence="2">Red232</strain>
    </source>
</reference>
<keyword evidence="2" id="KW-1185">Reference proteome</keyword>
<proteinExistence type="predicted"/>
<evidence type="ECO:0000313" key="2">
    <source>
        <dbReference type="Proteomes" id="UP001162891"/>
    </source>
</evidence>
<dbReference type="EMBL" id="AP025591">
    <property type="protein sequence ID" value="BDG05971.1"/>
    <property type="molecule type" value="Genomic_DNA"/>
</dbReference>
<accession>A0ABN6MZ99</accession>
<evidence type="ECO:0000313" key="1">
    <source>
        <dbReference type="EMBL" id="BDG05971.1"/>
    </source>
</evidence>
<name>A0ABN6MZ99_9BACT</name>
<gene>
    <name evidence="1" type="ORF">AMOR_49670</name>
</gene>
<dbReference type="RefSeq" id="WP_248355187.1">
    <property type="nucleotide sequence ID" value="NZ_AP025591.1"/>
</dbReference>